<dbReference type="PANTHER" id="PTHR42759">
    <property type="entry name" value="MOXR FAMILY PROTEIN"/>
    <property type="match status" value="1"/>
</dbReference>
<evidence type="ECO:0000259" key="1">
    <source>
        <dbReference type="Pfam" id="PF07728"/>
    </source>
</evidence>
<name>A0AAW9PVE4_9CYAN</name>
<dbReference type="GO" id="GO:0016887">
    <property type="term" value="F:ATP hydrolysis activity"/>
    <property type="evidence" value="ECO:0007669"/>
    <property type="project" value="InterPro"/>
</dbReference>
<organism evidence="2 3">
    <name type="scientific">Tumidithrix elongata BACA0141</name>
    <dbReference type="NCBI Taxonomy" id="2716417"/>
    <lineage>
        <taxon>Bacteria</taxon>
        <taxon>Bacillati</taxon>
        <taxon>Cyanobacteriota</taxon>
        <taxon>Cyanophyceae</taxon>
        <taxon>Pseudanabaenales</taxon>
        <taxon>Pseudanabaenaceae</taxon>
        <taxon>Tumidithrix</taxon>
        <taxon>Tumidithrix elongata</taxon>
    </lineage>
</organism>
<dbReference type="Pfam" id="PF07728">
    <property type="entry name" value="AAA_5"/>
    <property type="match status" value="1"/>
</dbReference>
<dbReference type="EMBL" id="JAZBJZ010000004">
    <property type="protein sequence ID" value="MEE3715484.1"/>
    <property type="molecule type" value="Genomic_DNA"/>
</dbReference>
<dbReference type="AlphaFoldDB" id="A0AAW9PVE4"/>
<dbReference type="PANTHER" id="PTHR42759:SF1">
    <property type="entry name" value="MAGNESIUM-CHELATASE SUBUNIT CHLD"/>
    <property type="match status" value="1"/>
</dbReference>
<evidence type="ECO:0000313" key="2">
    <source>
        <dbReference type="EMBL" id="MEE3715484.1"/>
    </source>
</evidence>
<gene>
    <name evidence="2" type="ORF">V2H45_01855</name>
</gene>
<dbReference type="InterPro" id="IPR050764">
    <property type="entry name" value="CbbQ/NirQ/NorQ/GpvN"/>
</dbReference>
<dbReference type="Proteomes" id="UP001333818">
    <property type="component" value="Unassembled WGS sequence"/>
</dbReference>
<keyword evidence="3" id="KW-1185">Reference proteome</keyword>
<proteinExistence type="predicted"/>
<sequence>MPQIEIQKDIQNAVRSPAEIRFAQELHALAATDTDAKPPGWLLSPRAVRTFILGSDGKALSHKWQNKKTNTVITEKFYGDDALVDRCIVTLAGNRGLMLVGEPGTAKSMLSELLSAAIAGDSTNTIQGTAGTTEDQIKYSWNFALLLSAGPSLQALVPSPLYTGLKAGKLVRFEEITRCPPEIQDALVSILSDKVLHIPELADNDSILFAKKGFNIIATANIRDRGVHDMSSALKRRFNFETVKPISDKKLELKLVMEQTQALLADAEANVNLDIDVIDLLVTTFHDLREGRTEEGTVIERPSTVMSTAEAVAVGVSAGLDACYFGNGAIEGEHIVRNLVGTVLKDNPEDAKKLKHYFDVVVKARAQKFPIWETYYKARKWLR</sequence>
<dbReference type="Gene3D" id="3.40.50.300">
    <property type="entry name" value="P-loop containing nucleotide triphosphate hydrolases"/>
    <property type="match status" value="1"/>
</dbReference>
<reference evidence="2" key="1">
    <citation type="submission" date="2024-01" db="EMBL/GenBank/DDBJ databases">
        <title>Bank of Algae and Cyanobacteria of the Azores (BACA) strain genomes.</title>
        <authorList>
            <person name="Luz R."/>
            <person name="Cordeiro R."/>
            <person name="Fonseca A."/>
            <person name="Goncalves V."/>
        </authorList>
    </citation>
    <scope>NUCLEOTIDE SEQUENCE</scope>
    <source>
        <strain evidence="2">BACA0141</strain>
    </source>
</reference>
<protein>
    <submittedName>
        <fullName evidence="2">AAA family ATPase</fullName>
    </submittedName>
</protein>
<evidence type="ECO:0000313" key="3">
    <source>
        <dbReference type="Proteomes" id="UP001333818"/>
    </source>
</evidence>
<accession>A0AAW9PVE4</accession>
<dbReference type="SUPFAM" id="SSF52540">
    <property type="entry name" value="P-loop containing nucleoside triphosphate hydrolases"/>
    <property type="match status" value="1"/>
</dbReference>
<comment type="caution">
    <text evidence="2">The sequence shown here is derived from an EMBL/GenBank/DDBJ whole genome shotgun (WGS) entry which is preliminary data.</text>
</comment>
<dbReference type="InterPro" id="IPR011704">
    <property type="entry name" value="ATPase_dyneun-rel_AAA"/>
</dbReference>
<dbReference type="InterPro" id="IPR027417">
    <property type="entry name" value="P-loop_NTPase"/>
</dbReference>
<dbReference type="GO" id="GO:0005524">
    <property type="term" value="F:ATP binding"/>
    <property type="evidence" value="ECO:0007669"/>
    <property type="project" value="InterPro"/>
</dbReference>
<dbReference type="RefSeq" id="WP_330481906.1">
    <property type="nucleotide sequence ID" value="NZ_JAZBJZ010000004.1"/>
</dbReference>
<feature type="domain" description="ATPase dynein-related AAA" evidence="1">
    <location>
        <begin position="97"/>
        <end position="238"/>
    </location>
</feature>